<dbReference type="PANTHER" id="PTHR47326:SF1">
    <property type="entry name" value="HTH PSQ-TYPE DOMAIN-CONTAINING PROTEIN"/>
    <property type="match status" value="1"/>
</dbReference>
<evidence type="ECO:0000313" key="2">
    <source>
        <dbReference type="Proteomes" id="UP000325440"/>
    </source>
</evidence>
<accession>A0A5E4N2J0</accession>
<name>A0A5E4N2J0_9HEMI</name>
<dbReference type="InterPro" id="IPR036397">
    <property type="entry name" value="RNaseH_sf"/>
</dbReference>
<keyword evidence="2" id="KW-1185">Reference proteome</keyword>
<dbReference type="GO" id="GO:0003676">
    <property type="term" value="F:nucleic acid binding"/>
    <property type="evidence" value="ECO:0007669"/>
    <property type="project" value="InterPro"/>
</dbReference>
<evidence type="ECO:0008006" key="3">
    <source>
        <dbReference type="Google" id="ProtNLM"/>
    </source>
</evidence>
<dbReference type="PANTHER" id="PTHR47326">
    <property type="entry name" value="TRANSPOSABLE ELEMENT TC3 TRANSPOSASE-LIKE PROTEIN"/>
    <property type="match status" value="1"/>
</dbReference>
<dbReference type="EMBL" id="CABPRJ010001460">
    <property type="protein sequence ID" value="VVC38013.1"/>
    <property type="molecule type" value="Genomic_DNA"/>
</dbReference>
<proteinExistence type="predicted"/>
<dbReference type="Proteomes" id="UP000325440">
    <property type="component" value="Unassembled WGS sequence"/>
</dbReference>
<dbReference type="Gene3D" id="3.30.420.10">
    <property type="entry name" value="Ribonuclease H-like superfamily/Ribonuclease H"/>
    <property type="match status" value="1"/>
</dbReference>
<protein>
    <recommendedName>
        <fullName evidence="3">Transposase, type 1</fullName>
    </recommendedName>
</protein>
<sequence>MEGFNEGSSDILQTLARQKRRIIWQQDVAPCHYAVVVRDFLNKNFNEWIGRRGTTEWPPRSPDLTPCDFSTCVVIKYRVYKTPIKNLIHLKKRIEEEFQILSTGYSYLYNATNAVKKRFGAVIEAGGHHFEHLL</sequence>
<evidence type="ECO:0000313" key="1">
    <source>
        <dbReference type="EMBL" id="VVC38013.1"/>
    </source>
</evidence>
<reference evidence="1 2" key="1">
    <citation type="submission" date="2019-08" db="EMBL/GenBank/DDBJ databases">
        <authorList>
            <person name="Alioto T."/>
            <person name="Alioto T."/>
            <person name="Gomez Garrido J."/>
        </authorList>
    </citation>
    <scope>NUCLEOTIDE SEQUENCE [LARGE SCALE GENOMIC DNA]</scope>
</reference>
<dbReference type="OrthoDB" id="10024802at2759"/>
<organism evidence="1 2">
    <name type="scientific">Cinara cedri</name>
    <dbReference type="NCBI Taxonomy" id="506608"/>
    <lineage>
        <taxon>Eukaryota</taxon>
        <taxon>Metazoa</taxon>
        <taxon>Ecdysozoa</taxon>
        <taxon>Arthropoda</taxon>
        <taxon>Hexapoda</taxon>
        <taxon>Insecta</taxon>
        <taxon>Pterygota</taxon>
        <taxon>Neoptera</taxon>
        <taxon>Paraneoptera</taxon>
        <taxon>Hemiptera</taxon>
        <taxon>Sternorrhyncha</taxon>
        <taxon>Aphidomorpha</taxon>
        <taxon>Aphidoidea</taxon>
        <taxon>Aphididae</taxon>
        <taxon>Lachninae</taxon>
        <taxon>Cinara</taxon>
    </lineage>
</organism>
<gene>
    <name evidence="1" type="ORF">CINCED_3A014682</name>
</gene>
<dbReference type="AlphaFoldDB" id="A0A5E4N2J0"/>